<dbReference type="AlphaFoldDB" id="A0A1F6EC21"/>
<dbReference type="Pfam" id="PF02698">
    <property type="entry name" value="DUF218"/>
    <property type="match status" value="1"/>
</dbReference>
<comment type="caution">
    <text evidence="2">The sequence shown here is derived from an EMBL/GenBank/DDBJ whole genome shotgun (WGS) entry which is preliminary data.</text>
</comment>
<organism evidence="2 3">
    <name type="scientific">Candidatus Kaiserbacteria bacterium RIFCSPHIGHO2_12_FULL_53_13</name>
    <dbReference type="NCBI Taxonomy" id="1798502"/>
    <lineage>
        <taxon>Bacteria</taxon>
        <taxon>Candidatus Kaiseribacteriota</taxon>
    </lineage>
</organism>
<gene>
    <name evidence="2" type="ORF">A3F27_02190</name>
</gene>
<evidence type="ECO:0000313" key="3">
    <source>
        <dbReference type="Proteomes" id="UP000176689"/>
    </source>
</evidence>
<dbReference type="EMBL" id="MFLP01000014">
    <property type="protein sequence ID" value="OGG71130.1"/>
    <property type="molecule type" value="Genomic_DNA"/>
</dbReference>
<dbReference type="Proteomes" id="UP000176689">
    <property type="component" value="Unassembled WGS sequence"/>
</dbReference>
<proteinExistence type="predicted"/>
<evidence type="ECO:0000313" key="2">
    <source>
        <dbReference type="EMBL" id="OGG71130.1"/>
    </source>
</evidence>
<reference evidence="2 3" key="1">
    <citation type="journal article" date="2016" name="Nat. Commun.">
        <title>Thousands of microbial genomes shed light on interconnected biogeochemical processes in an aquifer system.</title>
        <authorList>
            <person name="Anantharaman K."/>
            <person name="Brown C.T."/>
            <person name="Hug L.A."/>
            <person name="Sharon I."/>
            <person name="Castelle C.J."/>
            <person name="Probst A.J."/>
            <person name="Thomas B.C."/>
            <person name="Singh A."/>
            <person name="Wilkins M.J."/>
            <person name="Karaoz U."/>
            <person name="Brodie E.L."/>
            <person name="Williams K.H."/>
            <person name="Hubbard S.S."/>
            <person name="Banfield J.F."/>
        </authorList>
    </citation>
    <scope>NUCLEOTIDE SEQUENCE [LARGE SCALE GENOMIC DNA]</scope>
</reference>
<dbReference type="InterPro" id="IPR014729">
    <property type="entry name" value="Rossmann-like_a/b/a_fold"/>
</dbReference>
<evidence type="ECO:0000259" key="1">
    <source>
        <dbReference type="Pfam" id="PF02698"/>
    </source>
</evidence>
<dbReference type="CDD" id="cd06259">
    <property type="entry name" value="YdcF-like"/>
    <property type="match status" value="1"/>
</dbReference>
<dbReference type="Gene3D" id="3.40.50.620">
    <property type="entry name" value="HUPs"/>
    <property type="match status" value="1"/>
</dbReference>
<sequence length="190" mass="21265">MPPREQFVALLDSQALRKGDVAFVMQGDGLSRAARAAQLVRDGFAPRAAIVGNADYRSYGSFPSGEVRDEMVRLGLDKDEIFFEETAPHTRAEAVRAMELAKEHDWKTILIVTSPHHQYRAFLTLLKAMRDAGLNLSLVNAVAPLPWDEPLPWGVRRGLLPQEFDRIDAYQKKGDVASYEEGIAYMKAHV</sequence>
<protein>
    <recommendedName>
        <fullName evidence="1">DUF218 domain-containing protein</fullName>
    </recommendedName>
</protein>
<accession>A0A1F6EC21</accession>
<feature type="domain" description="DUF218" evidence="1">
    <location>
        <begin position="21"/>
        <end position="147"/>
    </location>
</feature>
<dbReference type="InterPro" id="IPR003848">
    <property type="entry name" value="DUF218"/>
</dbReference>
<name>A0A1F6EC21_9BACT</name>